<feature type="region of interest" description="Disordered" evidence="1">
    <location>
        <begin position="633"/>
        <end position="655"/>
    </location>
</feature>
<dbReference type="AlphaFoldDB" id="A0A6L2NK76"/>
<comment type="caution">
    <text evidence="4">The sequence shown here is derived from an EMBL/GenBank/DDBJ whole genome shotgun (WGS) entry which is preliminary data.</text>
</comment>
<feature type="compositionally biased region" description="Polar residues" evidence="1">
    <location>
        <begin position="642"/>
        <end position="655"/>
    </location>
</feature>
<feature type="region of interest" description="Disordered" evidence="1">
    <location>
        <begin position="883"/>
        <end position="904"/>
    </location>
</feature>
<organism evidence="4">
    <name type="scientific">Tanacetum cinerariifolium</name>
    <name type="common">Dalmatian daisy</name>
    <name type="synonym">Chrysanthemum cinerariifolium</name>
    <dbReference type="NCBI Taxonomy" id="118510"/>
    <lineage>
        <taxon>Eukaryota</taxon>
        <taxon>Viridiplantae</taxon>
        <taxon>Streptophyta</taxon>
        <taxon>Embryophyta</taxon>
        <taxon>Tracheophyta</taxon>
        <taxon>Spermatophyta</taxon>
        <taxon>Magnoliopsida</taxon>
        <taxon>eudicotyledons</taxon>
        <taxon>Gunneridae</taxon>
        <taxon>Pentapetalae</taxon>
        <taxon>asterids</taxon>
        <taxon>campanulids</taxon>
        <taxon>Asterales</taxon>
        <taxon>Asteraceae</taxon>
        <taxon>Asteroideae</taxon>
        <taxon>Anthemideae</taxon>
        <taxon>Anthemidinae</taxon>
        <taxon>Tanacetum</taxon>
    </lineage>
</organism>
<feature type="compositionally biased region" description="Acidic residues" evidence="1">
    <location>
        <begin position="884"/>
        <end position="893"/>
    </location>
</feature>
<feature type="domain" description="Retrovirus-related Pol polyprotein from transposon TNT 1-94-like beta-barrel" evidence="3">
    <location>
        <begin position="210"/>
        <end position="267"/>
    </location>
</feature>
<dbReference type="EMBL" id="BKCJ010008996">
    <property type="protein sequence ID" value="GEU84914.1"/>
    <property type="molecule type" value="Genomic_DNA"/>
</dbReference>
<feature type="compositionally biased region" description="Basic and acidic residues" evidence="1">
    <location>
        <begin position="894"/>
        <end position="904"/>
    </location>
</feature>
<evidence type="ECO:0000313" key="4">
    <source>
        <dbReference type="EMBL" id="GEU84914.1"/>
    </source>
</evidence>
<feature type="compositionally biased region" description="Basic and acidic residues" evidence="1">
    <location>
        <begin position="384"/>
        <end position="418"/>
    </location>
</feature>
<dbReference type="Pfam" id="PF07727">
    <property type="entry name" value="RVT_2"/>
    <property type="match status" value="1"/>
</dbReference>
<feature type="domain" description="Reverse transcriptase Ty1/copia-type" evidence="2">
    <location>
        <begin position="491"/>
        <end position="602"/>
    </location>
</feature>
<gene>
    <name evidence="4" type="ORF">Tci_056892</name>
</gene>
<protein>
    <submittedName>
        <fullName evidence="4">Putative ribonuclease H-like domain-containing protein</fullName>
    </submittedName>
</protein>
<dbReference type="InterPro" id="IPR013103">
    <property type="entry name" value="RVT_2"/>
</dbReference>
<accession>A0A6L2NK76</accession>
<evidence type="ECO:0000259" key="3">
    <source>
        <dbReference type="Pfam" id="PF22936"/>
    </source>
</evidence>
<dbReference type="InterPro" id="IPR054722">
    <property type="entry name" value="PolX-like_BBD"/>
</dbReference>
<proteinExistence type="predicted"/>
<evidence type="ECO:0000259" key="2">
    <source>
        <dbReference type="Pfam" id="PF07727"/>
    </source>
</evidence>
<dbReference type="Pfam" id="PF22936">
    <property type="entry name" value="Pol_BBD"/>
    <property type="match status" value="1"/>
</dbReference>
<evidence type="ECO:0000256" key="1">
    <source>
        <dbReference type="SAM" id="MobiDB-lite"/>
    </source>
</evidence>
<reference evidence="4" key="1">
    <citation type="journal article" date="2019" name="Sci. Rep.">
        <title>Draft genome of Tanacetum cinerariifolium, the natural source of mosquito coil.</title>
        <authorList>
            <person name="Yamashiro T."/>
            <person name="Shiraishi A."/>
            <person name="Satake H."/>
            <person name="Nakayama K."/>
        </authorList>
    </citation>
    <scope>NUCLEOTIDE SEQUENCE</scope>
</reference>
<sequence>MVTKIVYGKETVIPPTTVEEKAQRRAELKARSTLLMALPNEHQLKFNSYKDAKSLMQAIENIFGDLQQIHPDDLEEMDLRWNIAMLTMRARRFLKNTGRKLDIDKKIRAPIIEDWVSESEEEDEPKSQSVKPNFTKIEFVKPKTNRKSVEQIRPKVNTARSKVVLNAVQGNQVNAIKALTCWVWRKNHKVLDHVSRNNEKSTTRFKDKGVIDNGCSRHVTGNRFYLTGYKEIDGGFVSFGGNSKGEKITGKGKIRTDKKLTDENHVLLKVPRKDNMYSVDLKHVVPQGGRKPALSFMRPFGCLVTILNTIDHLGSGPNWLFDIDALTKSINYKPIVVRNQSDGSTDKARVEAVPDKDSILLPLWTLDPLFSSSSKDSLGNGFKPSREEEKKDTKDPGNKDSEVPSTEEPKVNKEKDANDNNTNNVNTISPTANAAGIEEADMNNLDTYFQVCHVPTIRIHKDHPLNQVISDVKSAIQTRNMLKNLEKYGFEEGIDYDDVFALVVKIQAIRLFLAYASFEDFVVYQMDVKSDFLYGQIEEEVYVCQPSGFVDPNSPDRVYKVEKALYGLHQAFRAWYETLSTYMLDSEFQRGMIDETLFIKRDKTSTPMETKKPLLKDKDGVEVDVHLYRSRPLGRRGRKPSLLSQPQQKIGNPQQEDISSYGCRLISWQCNKHTVVANSTTEAEYIAASNCCGKYALMVNPTVYTSYIEQFWTTAKAKNINREAQIDAKVDGKKVIISEATIRRDLKFKDKGRVDCLSNEVIFEQLTLIGRTMASDIIFLATNQKFNFSMYIFENEVLNAENVPTHFNDPLLSGEDSIQLKELMNICTNSQKRVLDLETTKTNQAMEIDSLKRRVKKLKKNQGSRAHKLKRLYKVGLSERIESSDEEQSLGEEDASKQRRNIDDIDRFDDQEMFDTGVLDDEEVIVEKVVIVQENDTAQDQIRRIVVTDHKEPEEQEQLTDAEKAILFIEFLKKRRKFFAAKRNEEKRNRPPTKAQQRSIMSTYLKNMDG</sequence>
<name>A0A6L2NK76_TANCI</name>
<feature type="region of interest" description="Disordered" evidence="1">
    <location>
        <begin position="374"/>
        <end position="429"/>
    </location>
</feature>